<dbReference type="RefSeq" id="WP_009134698.1">
    <property type="nucleotide sequence ID" value="NZ_CP102250.1"/>
</dbReference>
<evidence type="ECO:0000256" key="3">
    <source>
        <dbReference type="ARBA" id="ARBA00022630"/>
    </source>
</evidence>
<feature type="domain" description="FAD/NAD(P)-binding" evidence="9">
    <location>
        <begin position="13"/>
        <end position="331"/>
    </location>
</feature>
<evidence type="ECO:0000256" key="1">
    <source>
        <dbReference type="ARBA" id="ARBA00005272"/>
    </source>
</evidence>
<dbReference type="Pfam" id="PF07992">
    <property type="entry name" value="Pyr_redox_2"/>
    <property type="match status" value="1"/>
</dbReference>
<accession>G5HB77</accession>
<dbReference type="eggNOG" id="COG1252">
    <property type="taxonomic scope" value="Bacteria"/>
</dbReference>
<dbReference type="AlphaFoldDB" id="G5HB77"/>
<proteinExistence type="inferred from homology"/>
<dbReference type="InterPro" id="IPR036188">
    <property type="entry name" value="FAD/NAD-bd_sf"/>
</dbReference>
<dbReference type="PRINTS" id="PR00368">
    <property type="entry name" value="FADPNR"/>
</dbReference>
<protein>
    <recommendedName>
        <fullName evidence="2">NADH:ubiquinone reductase (non-electrogenic)</fullName>
        <ecNumber evidence="2">1.6.5.9</ecNumber>
    </recommendedName>
</protein>
<dbReference type="InterPro" id="IPR023753">
    <property type="entry name" value="FAD/NAD-binding_dom"/>
</dbReference>
<keyword evidence="11" id="KW-1185">Reference proteome</keyword>
<keyword evidence="8" id="KW-1133">Transmembrane helix</keyword>
<keyword evidence="3" id="KW-0285">Flavoprotein</keyword>
<evidence type="ECO:0000256" key="4">
    <source>
        <dbReference type="ARBA" id="ARBA00022827"/>
    </source>
</evidence>
<dbReference type="HOGENOM" id="CLU_021377_7_1_10"/>
<gene>
    <name evidence="10" type="ORF">HMPREF9450_01892</name>
</gene>
<evidence type="ECO:0000313" key="11">
    <source>
        <dbReference type="Proteomes" id="UP000006008"/>
    </source>
</evidence>
<dbReference type="Gene3D" id="3.50.50.100">
    <property type="match status" value="1"/>
</dbReference>
<keyword evidence="8" id="KW-0472">Membrane</keyword>
<evidence type="ECO:0000256" key="6">
    <source>
        <dbReference type="ARBA" id="ARBA00023027"/>
    </source>
</evidence>
<dbReference type="GO" id="GO:0050136">
    <property type="term" value="F:NADH dehydrogenase (quinone) (non-electrogenic) activity"/>
    <property type="evidence" value="ECO:0007669"/>
    <property type="project" value="UniProtKB-EC"/>
</dbReference>
<evidence type="ECO:0000313" key="10">
    <source>
        <dbReference type="EMBL" id="EHB91843.1"/>
    </source>
</evidence>
<evidence type="ECO:0000256" key="7">
    <source>
        <dbReference type="ARBA" id="ARBA00047599"/>
    </source>
</evidence>
<organism evidence="10 11">
    <name type="scientific">Alistipes indistinctus YIT 12060</name>
    <dbReference type="NCBI Taxonomy" id="742725"/>
    <lineage>
        <taxon>Bacteria</taxon>
        <taxon>Pseudomonadati</taxon>
        <taxon>Bacteroidota</taxon>
        <taxon>Bacteroidia</taxon>
        <taxon>Bacteroidales</taxon>
        <taxon>Rikenellaceae</taxon>
        <taxon>Alistipes</taxon>
    </lineage>
</organism>
<sequence length="430" mass="47895">MKTLNIPQTEQKRVVVVGGGFAGLTLVQKLRKSNYQVVLVDQNNFHLFKPLLYQVASAGLDESDIAFPFRRVFQTRRNVNFRLGRMLRVKPEENLLETSTGSVTYDYLVIATGCVPNFFGMDHIEQRSWPMSDIGDALRIRNSVLRNLEKAVIATSEEERNALLNIVIVGGGASGVEIAGALAEMRSYIVPRDYPGVNISSMHIYLVEGRDKLLATMSPETSSDCLKVLEKKGVNVMLNTAVKDYQDNRVIFGDGTSILSGNLIWTSGVKSEAVEGIGNSEKERRGRILTDRYNRVQGFDNIFAIGDIAITDDPQYPAGYPQLARVAISQGERIAANLIAVSKGKPMEPYEYRSIGVLATVGRNRAFAEWGKFRIKGFMAWLAWCFVHILFLLGVQNKIKVFSGWVWNYFGKDLPVRLIIGCGVPCKDAK</sequence>
<keyword evidence="4" id="KW-0274">FAD</keyword>
<dbReference type="OrthoDB" id="9781621at2"/>
<dbReference type="PANTHER" id="PTHR43706">
    <property type="entry name" value="NADH DEHYDROGENASE"/>
    <property type="match status" value="1"/>
</dbReference>
<evidence type="ECO:0000259" key="9">
    <source>
        <dbReference type="Pfam" id="PF07992"/>
    </source>
</evidence>
<dbReference type="GeneID" id="92815080"/>
<feature type="transmembrane region" description="Helical" evidence="8">
    <location>
        <begin position="378"/>
        <end position="395"/>
    </location>
</feature>
<dbReference type="EC" id="1.6.5.9" evidence="2"/>
<name>G5HB77_9BACT</name>
<dbReference type="InterPro" id="IPR045024">
    <property type="entry name" value="NDH-2"/>
</dbReference>
<evidence type="ECO:0000256" key="2">
    <source>
        <dbReference type="ARBA" id="ARBA00012637"/>
    </source>
</evidence>
<dbReference type="PATRIC" id="fig|742725.3.peg.1991"/>
<keyword evidence="5" id="KW-0560">Oxidoreductase</keyword>
<dbReference type="PRINTS" id="PR00411">
    <property type="entry name" value="PNDRDTASEI"/>
</dbReference>
<comment type="similarity">
    <text evidence="1">Belongs to the NADH dehydrogenase family.</text>
</comment>
<reference evidence="10 11" key="1">
    <citation type="submission" date="2011-08" db="EMBL/GenBank/DDBJ databases">
        <title>The Genome Sequence of Alistipes indistinctus YIT 12060.</title>
        <authorList>
            <consortium name="The Broad Institute Genome Sequencing Platform"/>
            <person name="Earl A."/>
            <person name="Ward D."/>
            <person name="Feldgarden M."/>
            <person name="Gevers D."/>
            <person name="Morotomi M."/>
            <person name="Young S.K."/>
            <person name="Zeng Q."/>
            <person name="Gargeya S."/>
            <person name="Fitzgerald M."/>
            <person name="Haas B."/>
            <person name="Abouelleil A."/>
            <person name="Alvarado L."/>
            <person name="Arachchi H.M."/>
            <person name="Berlin A."/>
            <person name="Brown A."/>
            <person name="Chapman S.B."/>
            <person name="Chen Z."/>
            <person name="Dunbar C."/>
            <person name="Freedman E."/>
            <person name="Gearin G."/>
            <person name="Gellesch M."/>
            <person name="Goldberg J."/>
            <person name="Griggs A."/>
            <person name="Gujja S."/>
            <person name="Heiman D."/>
            <person name="Howarth C."/>
            <person name="Larson L."/>
            <person name="Lui A."/>
            <person name="MacDonald P.J.P."/>
            <person name="Montmayeur A."/>
            <person name="Murphy C."/>
            <person name="Neiman D."/>
            <person name="Pearson M."/>
            <person name="Priest M."/>
            <person name="Roberts A."/>
            <person name="Saif S."/>
            <person name="Shea T."/>
            <person name="Shenoy N."/>
            <person name="Sisk P."/>
            <person name="Stolte C."/>
            <person name="Sykes S."/>
            <person name="Wortman J."/>
            <person name="Nusbaum C."/>
            <person name="Birren B."/>
        </authorList>
    </citation>
    <scope>NUCLEOTIDE SEQUENCE [LARGE SCALE GENOMIC DNA]</scope>
    <source>
        <strain evidence="10 11">YIT 12060</strain>
    </source>
</reference>
<dbReference type="EMBL" id="ADLD01000013">
    <property type="protein sequence ID" value="EHB91843.1"/>
    <property type="molecule type" value="Genomic_DNA"/>
</dbReference>
<dbReference type="Proteomes" id="UP000006008">
    <property type="component" value="Unassembled WGS sequence"/>
</dbReference>
<dbReference type="SUPFAM" id="SSF51905">
    <property type="entry name" value="FAD/NAD(P)-binding domain"/>
    <property type="match status" value="1"/>
</dbReference>
<comment type="catalytic activity">
    <reaction evidence="7">
        <text>a quinone + NADH + H(+) = a quinol + NAD(+)</text>
        <dbReference type="Rhea" id="RHEA:46160"/>
        <dbReference type="ChEBI" id="CHEBI:15378"/>
        <dbReference type="ChEBI" id="CHEBI:24646"/>
        <dbReference type="ChEBI" id="CHEBI:57540"/>
        <dbReference type="ChEBI" id="CHEBI:57945"/>
        <dbReference type="ChEBI" id="CHEBI:132124"/>
        <dbReference type="EC" id="1.6.5.9"/>
    </reaction>
</comment>
<keyword evidence="6" id="KW-0520">NAD</keyword>
<evidence type="ECO:0000256" key="5">
    <source>
        <dbReference type="ARBA" id="ARBA00023002"/>
    </source>
</evidence>
<keyword evidence="8" id="KW-0812">Transmembrane</keyword>
<dbReference type="STRING" id="742725.HMPREF9450_01892"/>
<dbReference type="PANTHER" id="PTHR43706:SF47">
    <property type="entry name" value="EXTERNAL NADH-UBIQUINONE OXIDOREDUCTASE 1, MITOCHONDRIAL-RELATED"/>
    <property type="match status" value="1"/>
</dbReference>
<comment type="caution">
    <text evidence="10">The sequence shown here is derived from an EMBL/GenBank/DDBJ whole genome shotgun (WGS) entry which is preliminary data.</text>
</comment>
<evidence type="ECO:0000256" key="8">
    <source>
        <dbReference type="SAM" id="Phobius"/>
    </source>
</evidence>